<protein>
    <submittedName>
        <fullName evidence="2">Uncharacterized protein</fullName>
    </submittedName>
</protein>
<keyword evidence="3" id="KW-1185">Reference proteome</keyword>
<organism evidence="2 3">
    <name type="scientific">Undibacterium jejuense</name>
    <dbReference type="NCBI Taxonomy" id="1344949"/>
    <lineage>
        <taxon>Bacteria</taxon>
        <taxon>Pseudomonadati</taxon>
        <taxon>Pseudomonadota</taxon>
        <taxon>Betaproteobacteria</taxon>
        <taxon>Burkholderiales</taxon>
        <taxon>Oxalobacteraceae</taxon>
        <taxon>Undibacterium</taxon>
    </lineage>
</organism>
<evidence type="ECO:0000256" key="1">
    <source>
        <dbReference type="SAM" id="SignalP"/>
    </source>
</evidence>
<dbReference type="RefSeq" id="WP_186912436.1">
    <property type="nucleotide sequence ID" value="NZ_JACOFV010000008.1"/>
</dbReference>
<comment type="caution">
    <text evidence="2">The sequence shown here is derived from an EMBL/GenBank/DDBJ whole genome shotgun (WGS) entry which is preliminary data.</text>
</comment>
<name>A0A923HHH4_9BURK</name>
<dbReference type="Proteomes" id="UP000634011">
    <property type="component" value="Unassembled WGS sequence"/>
</dbReference>
<sequence>MKQLKRWRYVLAFFYAALCSTTQASDDSFPAKLSRQERLQLEQTVCGAQYGLAVAEIDARSMEANGRANFADVKCRPHAQLAGQPTYYVAVCGRDGNQWSCGEAELETIVPLAQRKLLVRPGTVDPLRGVTTLKKISSYGYFQGLSIDKALQSTCNMGMGNRPDLIEISCQRWSITVSFWCPQTKQDPTCPRVIYMAEH</sequence>
<evidence type="ECO:0000313" key="2">
    <source>
        <dbReference type="EMBL" id="MBC3862518.1"/>
    </source>
</evidence>
<feature type="signal peptide" evidence="1">
    <location>
        <begin position="1"/>
        <end position="24"/>
    </location>
</feature>
<dbReference type="AlphaFoldDB" id="A0A923HHH4"/>
<gene>
    <name evidence="2" type="ORF">H8K32_10440</name>
</gene>
<dbReference type="EMBL" id="JACOFV010000008">
    <property type="protein sequence ID" value="MBC3862518.1"/>
    <property type="molecule type" value="Genomic_DNA"/>
</dbReference>
<proteinExistence type="predicted"/>
<keyword evidence="1" id="KW-0732">Signal</keyword>
<accession>A0A923HHH4</accession>
<reference evidence="2" key="1">
    <citation type="submission" date="2020-08" db="EMBL/GenBank/DDBJ databases">
        <title>Novel species isolated from subtropical streams in China.</title>
        <authorList>
            <person name="Lu H."/>
        </authorList>
    </citation>
    <scope>NUCLEOTIDE SEQUENCE</scope>
    <source>
        <strain evidence="2">KACC 12607</strain>
    </source>
</reference>
<feature type="chain" id="PRO_5037137716" evidence="1">
    <location>
        <begin position="25"/>
        <end position="199"/>
    </location>
</feature>
<evidence type="ECO:0000313" key="3">
    <source>
        <dbReference type="Proteomes" id="UP000634011"/>
    </source>
</evidence>